<dbReference type="InterPro" id="IPR002559">
    <property type="entry name" value="Transposase_11"/>
</dbReference>
<proteinExistence type="predicted"/>
<dbReference type="Pfam" id="PF01609">
    <property type="entry name" value="DDE_Tnp_1"/>
    <property type="match status" value="1"/>
</dbReference>
<dbReference type="InterPro" id="IPR012337">
    <property type="entry name" value="RNaseH-like_sf"/>
</dbReference>
<gene>
    <name evidence="2" type="ORF">F8S09_17155</name>
</gene>
<dbReference type="AlphaFoldDB" id="A0A7X1TT05"/>
<dbReference type="PANTHER" id="PTHR37529:SF1">
    <property type="entry name" value="TRANSPOSASE INSG FOR INSERTION SEQUENCE ELEMENT IS4-RELATED"/>
    <property type="match status" value="1"/>
</dbReference>
<dbReference type="Proteomes" id="UP000484842">
    <property type="component" value="Unassembled WGS sequence"/>
</dbReference>
<dbReference type="GO" id="GO:0004803">
    <property type="term" value="F:transposase activity"/>
    <property type="evidence" value="ECO:0007669"/>
    <property type="project" value="InterPro"/>
</dbReference>
<organism evidence="2 3">
    <name type="scientific">Deinococcus terrestris</name>
    <dbReference type="NCBI Taxonomy" id="2651870"/>
    <lineage>
        <taxon>Bacteria</taxon>
        <taxon>Thermotogati</taxon>
        <taxon>Deinococcota</taxon>
        <taxon>Deinococci</taxon>
        <taxon>Deinococcales</taxon>
        <taxon>Deinococcaceae</taxon>
        <taxon>Deinococcus</taxon>
    </lineage>
</organism>
<dbReference type="SUPFAM" id="SSF53098">
    <property type="entry name" value="Ribonuclease H-like"/>
    <property type="match status" value="1"/>
</dbReference>
<dbReference type="NCBIfam" id="NF033592">
    <property type="entry name" value="transpos_IS4_1"/>
    <property type="match status" value="1"/>
</dbReference>
<reference evidence="2 3" key="1">
    <citation type="submission" date="2019-10" db="EMBL/GenBank/DDBJ databases">
        <title>Deinococcus sp. isolated from soil.</title>
        <authorList>
            <person name="Li Y."/>
            <person name="Wang J."/>
        </authorList>
    </citation>
    <scope>NUCLEOTIDE SEQUENCE [LARGE SCALE GENOMIC DNA]</scope>
    <source>
        <strain evidence="2 3">SDU3-2</strain>
    </source>
</reference>
<feature type="non-terminal residue" evidence="2">
    <location>
        <position position="1"/>
    </location>
</feature>
<name>A0A7X1TT05_9DEIO</name>
<accession>A0A7X1TT05</accession>
<dbReference type="InterPro" id="IPR047952">
    <property type="entry name" value="Transpos_IS4"/>
</dbReference>
<dbReference type="PANTHER" id="PTHR37529">
    <property type="entry name" value="TRANSPOSASE INSG FOR INSERTION SEQUENCE ELEMENT IS4-RELATED"/>
    <property type="match status" value="1"/>
</dbReference>
<feature type="domain" description="Transposase IS4-like" evidence="1">
    <location>
        <begin position="100"/>
        <end position="323"/>
    </location>
</feature>
<sequence>NFVTGTTRSGFTQLWGTPAPGLSCWKRRSLATLLEGFPGAVPCDHLHLVLPDTGSIKSTSVTEARDRLGVAPLQRLFELLAEHEAVRRSPAEVWRGLQLFGLDGTIFPVPDSPENRRFFGSPSSGTRGEGAYPQCRLVALMHLGSHLLRAVRLGTYQQSELSLADELFPVLPEQSLLIMDRGFACWRRLFEFSQHPGRFWLLRGKKNLTWQVVHTHRASDLEVDVNFSPPARKVNPGLPATMRVRVIFYRRPGFSRQYLITSLLDPLRYPARELVKLYHQRWEVELGFDELKTHTLEREEALRSRSPERIQQELYGLLIVYNLVRSKMVKIAQRLDVSPLRVSYRLALLLMRNFWLSAWVVAAGRVPQQLEHLTADLELLLLPERRRRHQPRVVKVKMSNYRKKPRPSPA</sequence>
<dbReference type="GO" id="GO:0006313">
    <property type="term" value="P:DNA transposition"/>
    <property type="evidence" value="ECO:0007669"/>
    <property type="project" value="InterPro"/>
</dbReference>
<evidence type="ECO:0000259" key="1">
    <source>
        <dbReference type="Pfam" id="PF01609"/>
    </source>
</evidence>
<dbReference type="EMBL" id="WBSL01000024">
    <property type="protein sequence ID" value="MPY68383.1"/>
    <property type="molecule type" value="Genomic_DNA"/>
</dbReference>
<comment type="caution">
    <text evidence="2">The sequence shown here is derived from an EMBL/GenBank/DDBJ whole genome shotgun (WGS) entry which is preliminary data.</text>
</comment>
<evidence type="ECO:0000313" key="2">
    <source>
        <dbReference type="EMBL" id="MPY68383.1"/>
    </source>
</evidence>
<protein>
    <submittedName>
        <fullName evidence="2">IS4 family transposase</fullName>
    </submittedName>
</protein>
<dbReference type="GO" id="GO:0003677">
    <property type="term" value="F:DNA binding"/>
    <property type="evidence" value="ECO:0007669"/>
    <property type="project" value="InterPro"/>
</dbReference>
<dbReference type="RefSeq" id="WP_152872659.1">
    <property type="nucleotide sequence ID" value="NZ_WBSL01000024.1"/>
</dbReference>
<keyword evidence="3" id="KW-1185">Reference proteome</keyword>
<evidence type="ECO:0000313" key="3">
    <source>
        <dbReference type="Proteomes" id="UP000484842"/>
    </source>
</evidence>